<dbReference type="SUPFAM" id="SSF141868">
    <property type="entry name" value="EAL domain-like"/>
    <property type="match status" value="1"/>
</dbReference>
<accession>A0A8T4IHG8</accession>
<keyword evidence="3" id="KW-1185">Reference proteome</keyword>
<dbReference type="SMART" id="SM00052">
    <property type="entry name" value="EAL"/>
    <property type="match status" value="1"/>
</dbReference>
<dbReference type="InterPro" id="IPR001633">
    <property type="entry name" value="EAL_dom"/>
</dbReference>
<dbReference type="RefSeq" id="WP_284054554.1">
    <property type="nucleotide sequence ID" value="NZ_JAGRQC010000003.1"/>
</dbReference>
<dbReference type="CDD" id="cd01948">
    <property type="entry name" value="EAL"/>
    <property type="match status" value="1"/>
</dbReference>
<name>A0A8T4IHG8_9SPHN</name>
<dbReference type="PROSITE" id="PS50883">
    <property type="entry name" value="EAL"/>
    <property type="match status" value="1"/>
</dbReference>
<reference evidence="2" key="1">
    <citation type="submission" date="2021-04" db="EMBL/GenBank/DDBJ databases">
        <title>Ouciella asimina sp. nov., isolated from the surface seawater in the hydrothermal field of Okinawa Trough.</title>
        <authorList>
            <person name="Shuang W."/>
        </authorList>
    </citation>
    <scope>NUCLEOTIDE SEQUENCE</scope>
    <source>
        <strain evidence="2">LXI357</strain>
    </source>
</reference>
<proteinExistence type="predicted"/>
<dbReference type="PANTHER" id="PTHR33121">
    <property type="entry name" value="CYCLIC DI-GMP PHOSPHODIESTERASE PDEF"/>
    <property type="match status" value="1"/>
</dbReference>
<dbReference type="InterPro" id="IPR050706">
    <property type="entry name" value="Cyclic-di-GMP_PDE-like"/>
</dbReference>
<comment type="caution">
    <text evidence="2">The sequence shown here is derived from an EMBL/GenBank/DDBJ whole genome shotgun (WGS) entry which is preliminary data.</text>
</comment>
<dbReference type="AlphaFoldDB" id="A0A8T4IHG8"/>
<evidence type="ECO:0000259" key="1">
    <source>
        <dbReference type="PROSITE" id="PS50883"/>
    </source>
</evidence>
<dbReference type="InterPro" id="IPR029787">
    <property type="entry name" value="Nucleotide_cyclase"/>
</dbReference>
<dbReference type="Gene3D" id="3.30.70.270">
    <property type="match status" value="1"/>
</dbReference>
<gene>
    <name evidence="2" type="ORF">J7S20_12470</name>
</gene>
<dbReference type="PANTHER" id="PTHR33121:SF70">
    <property type="entry name" value="SIGNALING PROTEIN YKOW"/>
    <property type="match status" value="1"/>
</dbReference>
<dbReference type="EMBL" id="JAGRQC010000003">
    <property type="protein sequence ID" value="MBR0553324.1"/>
    <property type="molecule type" value="Genomic_DNA"/>
</dbReference>
<dbReference type="GO" id="GO:0071111">
    <property type="term" value="F:cyclic-guanylate-specific phosphodiesterase activity"/>
    <property type="evidence" value="ECO:0007669"/>
    <property type="project" value="InterPro"/>
</dbReference>
<feature type="domain" description="EAL" evidence="1">
    <location>
        <begin position="260"/>
        <end position="514"/>
    </location>
</feature>
<dbReference type="InterPro" id="IPR035919">
    <property type="entry name" value="EAL_sf"/>
</dbReference>
<protein>
    <submittedName>
        <fullName evidence="2">EAL domain-containing protein</fullName>
    </submittedName>
</protein>
<dbReference type="Proteomes" id="UP000676996">
    <property type="component" value="Unassembled WGS sequence"/>
</dbReference>
<dbReference type="InterPro" id="IPR043128">
    <property type="entry name" value="Rev_trsase/Diguanyl_cyclase"/>
</dbReference>
<sequence length="536" mass="57898">MAATGLLVPLLLVAGAPDDTDIVSLSLCAVAVVSAALGLHALFRRDDRLARVSQRLDSMLETLSISIPEEQAGAVDMLEARMDALGGAVDSVRHRFARRNSATGLPTREPLLERIRDDLSHAASGTLGVFEFVEFERLSGFDPDVADRTITALAKRIGSMVGQSQHLSQLDRSRFGIWFAGRGRDQTESGIEAIRYALGDAIAVDGREILPEIRAGSASAPDDGSTAEALLAAAISSLADDGGDGTAAGSTSVGARVREAFSLEQDLRRAVAQGELELDYQPLIDAAERRICGAEALVRWRHPTRGRISPGCFIPIAERIGLAEEIGMWALNAACRQARQWRGAGLDRFRVAVNLSARQLDRDDLPAMIQRTMSRHALEPGMLEIELTETVAAGDVARAARLFDALRELGIAIAIDDFGTGFASLSYLRQLAFDKLKIDREFVTEVDKRPASQAICQSLLALGRGLGIRVLAEGVERAEEYLWLRQQGCGHFQGYYFAKPMAPEQLTALANDNALAGRIAVSAPQILQQHIRTGVQ</sequence>
<dbReference type="SMART" id="SM00267">
    <property type="entry name" value="GGDEF"/>
    <property type="match status" value="1"/>
</dbReference>
<dbReference type="Pfam" id="PF00990">
    <property type="entry name" value="GGDEF"/>
    <property type="match status" value="1"/>
</dbReference>
<organism evidence="2 3">
    <name type="scientific">Stakelama marina</name>
    <dbReference type="NCBI Taxonomy" id="2826939"/>
    <lineage>
        <taxon>Bacteria</taxon>
        <taxon>Pseudomonadati</taxon>
        <taxon>Pseudomonadota</taxon>
        <taxon>Alphaproteobacteria</taxon>
        <taxon>Sphingomonadales</taxon>
        <taxon>Sphingomonadaceae</taxon>
        <taxon>Stakelama</taxon>
    </lineage>
</organism>
<evidence type="ECO:0000313" key="3">
    <source>
        <dbReference type="Proteomes" id="UP000676996"/>
    </source>
</evidence>
<evidence type="ECO:0000313" key="2">
    <source>
        <dbReference type="EMBL" id="MBR0553324.1"/>
    </source>
</evidence>
<dbReference type="SUPFAM" id="SSF55073">
    <property type="entry name" value="Nucleotide cyclase"/>
    <property type="match status" value="1"/>
</dbReference>
<dbReference type="Pfam" id="PF00563">
    <property type="entry name" value="EAL"/>
    <property type="match status" value="1"/>
</dbReference>
<dbReference type="Gene3D" id="3.20.20.450">
    <property type="entry name" value="EAL domain"/>
    <property type="match status" value="1"/>
</dbReference>
<dbReference type="InterPro" id="IPR000160">
    <property type="entry name" value="GGDEF_dom"/>
</dbReference>